<keyword evidence="2 4" id="KW-0554">One-carbon metabolism</keyword>
<dbReference type="PANTHER" id="PTHR43244:SF1">
    <property type="entry name" value="5,10-METHYLENETETRAHYDROMETHANOPTERIN REDUCTASE"/>
    <property type="match status" value="1"/>
</dbReference>
<protein>
    <recommendedName>
        <fullName evidence="4">5,10-methylenetetrahydromethanopterin reductase</fullName>
        <ecNumber evidence="4">1.5.98.2</ecNumber>
    </recommendedName>
    <alternativeName>
        <fullName evidence="4">Coenzyme F420-dependent N(5),N(10)-methylenetetrahydromethanopterin reductase</fullName>
    </alternativeName>
    <alternativeName>
        <fullName evidence="4">Methylene-H(4)MPT reductase</fullName>
    </alternativeName>
</protein>
<gene>
    <name evidence="4" type="primary">mer</name>
    <name evidence="6" type="ORF">SAMN06269185_1709</name>
</gene>
<dbReference type="Pfam" id="PF00296">
    <property type="entry name" value="Bac_luciferase"/>
    <property type="match status" value="1"/>
</dbReference>
<dbReference type="OrthoDB" id="213164at2157"/>
<reference evidence="6 7" key="1">
    <citation type="submission" date="2017-09" db="EMBL/GenBank/DDBJ databases">
        <authorList>
            <person name="Ehlers B."/>
            <person name="Leendertz F.H."/>
        </authorList>
    </citation>
    <scope>NUCLEOTIDE SEQUENCE [LARGE SCALE GENOMIC DNA]</scope>
    <source>
        <strain evidence="6 7">DSM 27208</strain>
    </source>
</reference>
<keyword evidence="1 4" id="KW-0963">Cytoplasm</keyword>
<evidence type="ECO:0000256" key="3">
    <source>
        <dbReference type="ARBA" id="ARBA00023002"/>
    </source>
</evidence>
<dbReference type="InterPro" id="IPR011251">
    <property type="entry name" value="Luciferase-like_dom"/>
</dbReference>
<dbReference type="AlphaFoldDB" id="A0A285NU13"/>
<dbReference type="CDD" id="cd01097">
    <property type="entry name" value="Tetrahydromethanopterin_reductase"/>
    <property type="match status" value="1"/>
</dbReference>
<evidence type="ECO:0000256" key="1">
    <source>
        <dbReference type="ARBA" id="ARBA00022490"/>
    </source>
</evidence>
<keyword evidence="7" id="KW-1185">Reference proteome</keyword>
<organism evidence="6 7">
    <name type="scientific">Natronoarchaeum philippinense</name>
    <dbReference type="NCBI Taxonomy" id="558529"/>
    <lineage>
        <taxon>Archaea</taxon>
        <taxon>Methanobacteriati</taxon>
        <taxon>Methanobacteriota</taxon>
        <taxon>Stenosarchaea group</taxon>
        <taxon>Halobacteria</taxon>
        <taxon>Halobacteriales</taxon>
        <taxon>Natronoarchaeaceae</taxon>
    </lineage>
</organism>
<dbReference type="RefSeq" id="WP_097008648.1">
    <property type="nucleotide sequence ID" value="NZ_OBEJ01000002.1"/>
</dbReference>
<dbReference type="InterPro" id="IPR019946">
    <property type="entry name" value="MeH4methanopterin_reductase"/>
</dbReference>
<dbReference type="InterPro" id="IPR036661">
    <property type="entry name" value="Luciferase-like_sf"/>
</dbReference>
<proteinExistence type="inferred from homology"/>
<comment type="similarity">
    <text evidence="4">Belongs to the mer family.</text>
</comment>
<keyword evidence="3 4" id="KW-0560">Oxidoreductase</keyword>
<evidence type="ECO:0000256" key="4">
    <source>
        <dbReference type="HAMAP-Rule" id="MF_01091"/>
    </source>
</evidence>
<dbReference type="Gene3D" id="3.20.20.30">
    <property type="entry name" value="Luciferase-like domain"/>
    <property type="match status" value="1"/>
</dbReference>
<sequence length="327" mass="34770">MHGIELTPEHPVAETVEHAESAESEGFDAIFAASHYFNRDPFIALDRIAAATEEVQIGPAAANPYDTHPVTLASRMATLQEVSDERGVFGVGPGDKSTLSSLGVERDRPLRRVLESFKVAQDLWAGERVSIDGTFTASDAGLEYDVEGEIPVYVGAQGPHMIRMSAKHADGVLINASHPDDFAWAADRVAEGKDERPDERGEFDVAAYASVSVAEDADAAREVARQPVAFIAAGAAPPVLDRHGLDADAAETIGDAIERGDFGEAFDAVTPAMIDAFSVAGTPEDVADRIEKILQYTDSFVAGTPLGPDQEEAIALLSAALDRATRE</sequence>
<accession>A0A285NU13</accession>
<dbReference type="EMBL" id="OBEJ01000002">
    <property type="protein sequence ID" value="SNZ12413.1"/>
    <property type="molecule type" value="Genomic_DNA"/>
</dbReference>
<evidence type="ECO:0000313" key="6">
    <source>
        <dbReference type="EMBL" id="SNZ12413.1"/>
    </source>
</evidence>
<dbReference type="GO" id="GO:0005737">
    <property type="term" value="C:cytoplasm"/>
    <property type="evidence" value="ECO:0007669"/>
    <property type="project" value="UniProtKB-SubCell"/>
</dbReference>
<dbReference type="EC" id="1.5.98.2" evidence="4"/>
<comment type="function">
    <text evidence="4">Catalyzes the oxidation of methyl-H(4)MPT to methylene-H(4)MPT.</text>
</comment>
<dbReference type="NCBIfam" id="NF002619">
    <property type="entry name" value="PRK02271.1"/>
    <property type="match status" value="1"/>
</dbReference>
<feature type="domain" description="Luciferase-like" evidence="5">
    <location>
        <begin position="8"/>
        <end position="292"/>
    </location>
</feature>
<evidence type="ECO:0000256" key="2">
    <source>
        <dbReference type="ARBA" id="ARBA00022563"/>
    </source>
</evidence>
<evidence type="ECO:0000259" key="5">
    <source>
        <dbReference type="Pfam" id="PF00296"/>
    </source>
</evidence>
<comment type="subcellular location">
    <subcellularLocation>
        <location evidence="4">Cytoplasm</location>
    </subcellularLocation>
</comment>
<dbReference type="GO" id="GO:0006730">
    <property type="term" value="P:one-carbon metabolic process"/>
    <property type="evidence" value="ECO:0007669"/>
    <property type="project" value="UniProtKB-UniRule"/>
</dbReference>
<comment type="catalytic activity">
    <reaction evidence="4">
        <text>5-methyl-5,6,7,8-tetrahydromethanopterin + oxidized coenzyme F420-(gamma-L-Glu)(n) + H(+) = 5,10-methylenetetrahydromethanopterin + reduced coenzyme F420-(gamma-L-Glu)(n)</text>
        <dbReference type="Rhea" id="RHEA:21144"/>
        <dbReference type="Rhea" id="RHEA-COMP:12939"/>
        <dbReference type="Rhea" id="RHEA-COMP:14378"/>
        <dbReference type="ChEBI" id="CHEBI:15378"/>
        <dbReference type="ChEBI" id="CHEBI:57818"/>
        <dbReference type="ChEBI" id="CHEBI:58116"/>
        <dbReference type="ChEBI" id="CHEBI:133980"/>
        <dbReference type="ChEBI" id="CHEBI:139511"/>
        <dbReference type="EC" id="1.5.98.2"/>
    </reaction>
</comment>
<dbReference type="SUPFAM" id="SSF51679">
    <property type="entry name" value="Bacterial luciferase-like"/>
    <property type="match status" value="1"/>
</dbReference>
<name>A0A285NU13_NATPI</name>
<dbReference type="InterPro" id="IPR050564">
    <property type="entry name" value="F420-G6PD/mer"/>
</dbReference>
<dbReference type="GO" id="GO:0018537">
    <property type="term" value="F:coenzyme F420-dependent N5,N10-methenyltetrahydromethanopterin reductase activity"/>
    <property type="evidence" value="ECO:0007669"/>
    <property type="project" value="UniProtKB-UniRule"/>
</dbReference>
<dbReference type="HAMAP" id="MF_01091">
    <property type="entry name" value="F420_mer"/>
    <property type="match status" value="1"/>
</dbReference>
<dbReference type="PANTHER" id="PTHR43244">
    <property type="match status" value="1"/>
</dbReference>
<dbReference type="Proteomes" id="UP000219453">
    <property type="component" value="Unassembled WGS sequence"/>
</dbReference>
<evidence type="ECO:0000313" key="7">
    <source>
        <dbReference type="Proteomes" id="UP000219453"/>
    </source>
</evidence>
<dbReference type="GO" id="GO:0016705">
    <property type="term" value="F:oxidoreductase activity, acting on paired donors, with incorporation or reduction of molecular oxygen"/>
    <property type="evidence" value="ECO:0007669"/>
    <property type="project" value="InterPro"/>
</dbReference>